<reference evidence="1 2" key="1">
    <citation type="submission" date="2014-04" db="EMBL/GenBank/DDBJ databases">
        <title>Evolutionary Origins and Diversification of the Mycorrhizal Mutualists.</title>
        <authorList>
            <consortium name="DOE Joint Genome Institute"/>
            <consortium name="Mycorrhizal Genomics Consortium"/>
            <person name="Kohler A."/>
            <person name="Kuo A."/>
            <person name="Nagy L.G."/>
            <person name="Floudas D."/>
            <person name="Copeland A."/>
            <person name="Barry K.W."/>
            <person name="Cichocki N."/>
            <person name="Veneault-Fourrey C."/>
            <person name="LaButti K."/>
            <person name="Lindquist E.A."/>
            <person name="Lipzen A."/>
            <person name="Lundell T."/>
            <person name="Morin E."/>
            <person name="Murat C."/>
            <person name="Riley R."/>
            <person name="Ohm R."/>
            <person name="Sun H."/>
            <person name="Tunlid A."/>
            <person name="Henrissat B."/>
            <person name="Grigoriev I.V."/>
            <person name="Hibbett D.S."/>
            <person name="Martin F."/>
        </authorList>
    </citation>
    <scope>NUCLEOTIDE SEQUENCE [LARGE SCALE GENOMIC DNA]</scope>
    <source>
        <strain evidence="1 2">Koide BX008</strain>
    </source>
</reference>
<dbReference type="HOGENOM" id="CLU_2372299_0_0_1"/>
<proteinExistence type="predicted"/>
<dbReference type="Proteomes" id="UP000054549">
    <property type="component" value="Unassembled WGS sequence"/>
</dbReference>
<name>A0A0C2X0S6_AMAMK</name>
<protein>
    <submittedName>
        <fullName evidence="1">Uncharacterized protein</fullName>
    </submittedName>
</protein>
<accession>A0A0C2X0S6</accession>
<gene>
    <name evidence="1" type="ORF">M378DRAFT_274521</name>
</gene>
<keyword evidence="2" id="KW-1185">Reference proteome</keyword>
<organism evidence="1 2">
    <name type="scientific">Amanita muscaria (strain Koide BX008)</name>
    <dbReference type="NCBI Taxonomy" id="946122"/>
    <lineage>
        <taxon>Eukaryota</taxon>
        <taxon>Fungi</taxon>
        <taxon>Dikarya</taxon>
        <taxon>Basidiomycota</taxon>
        <taxon>Agaricomycotina</taxon>
        <taxon>Agaricomycetes</taxon>
        <taxon>Agaricomycetidae</taxon>
        <taxon>Agaricales</taxon>
        <taxon>Pluteineae</taxon>
        <taxon>Amanitaceae</taxon>
        <taxon>Amanita</taxon>
    </lineage>
</organism>
<evidence type="ECO:0000313" key="1">
    <source>
        <dbReference type="EMBL" id="KIL67707.1"/>
    </source>
</evidence>
<dbReference type="InParanoid" id="A0A0C2X0S6"/>
<sequence>MLVDDPVFSWTCAYDVKRGGSHVVRFTAIQVTDSRALADRLGLPVPLLWLCLPPISLKHRTYDAWWRWRSVLVISLGPTSVGMRCKASPDSPQSK</sequence>
<dbReference type="AlphaFoldDB" id="A0A0C2X0S6"/>
<dbReference type="EMBL" id="KN818231">
    <property type="protein sequence ID" value="KIL67707.1"/>
    <property type="molecule type" value="Genomic_DNA"/>
</dbReference>
<evidence type="ECO:0000313" key="2">
    <source>
        <dbReference type="Proteomes" id="UP000054549"/>
    </source>
</evidence>